<dbReference type="RefSeq" id="WP_129889051.1">
    <property type="nucleotide sequence ID" value="NZ_CP035758.1"/>
</dbReference>
<evidence type="ECO:0000313" key="1">
    <source>
        <dbReference type="EMBL" id="QBD77998.1"/>
    </source>
</evidence>
<gene>
    <name evidence="1" type="ORF">EPA93_19155</name>
</gene>
<dbReference type="OrthoDB" id="163990at2"/>
<evidence type="ECO:0008006" key="3">
    <source>
        <dbReference type="Google" id="ProtNLM"/>
    </source>
</evidence>
<evidence type="ECO:0000313" key="2">
    <source>
        <dbReference type="Proteomes" id="UP000290365"/>
    </source>
</evidence>
<keyword evidence="2" id="KW-1185">Reference proteome</keyword>
<accession>A0A4P6JRC1</accession>
<organism evidence="1 2">
    <name type="scientific">Ktedonosporobacter rubrisoli</name>
    <dbReference type="NCBI Taxonomy" id="2509675"/>
    <lineage>
        <taxon>Bacteria</taxon>
        <taxon>Bacillati</taxon>
        <taxon>Chloroflexota</taxon>
        <taxon>Ktedonobacteria</taxon>
        <taxon>Ktedonobacterales</taxon>
        <taxon>Ktedonosporobacteraceae</taxon>
        <taxon>Ktedonosporobacter</taxon>
    </lineage>
</organism>
<reference evidence="1 2" key="1">
    <citation type="submission" date="2019-01" db="EMBL/GenBank/DDBJ databases">
        <title>Ktedonosporobacter rubrisoli SCAWS-G2.</title>
        <authorList>
            <person name="Huang Y."/>
            <person name="Yan B."/>
        </authorList>
    </citation>
    <scope>NUCLEOTIDE SEQUENCE [LARGE SCALE GENOMIC DNA]</scope>
    <source>
        <strain evidence="1 2">SCAWS-G2</strain>
    </source>
</reference>
<dbReference type="AlphaFoldDB" id="A0A4P6JRC1"/>
<dbReference type="KEGG" id="kbs:EPA93_19155"/>
<proteinExistence type="predicted"/>
<sequence length="195" mass="22228">MLGSLATFGYASKEMDVAQEITCALVVNPDACVIDTRLHPWCGFSSYWRRSMLERSFAERYIWKGNVLGNLHHREPEKGIKLADEEQGIAWLLHFLEQGKTAILLCACAGPSRCHRTLVANKVRERLGTQLQEYQPGQRVLTPYGPGRIDPFVPIEVQRARNRYAVLLDMPNPLHRYFFAAQFSPFDLVQPQLIA</sequence>
<name>A0A4P6JRC1_KTERU</name>
<protein>
    <recommendedName>
        <fullName evidence="3">DUF488 domain-containing protein</fullName>
    </recommendedName>
</protein>
<dbReference type="EMBL" id="CP035758">
    <property type="protein sequence ID" value="QBD77998.1"/>
    <property type="molecule type" value="Genomic_DNA"/>
</dbReference>
<dbReference type="Proteomes" id="UP000290365">
    <property type="component" value="Chromosome"/>
</dbReference>